<proteinExistence type="inferred from homology"/>
<evidence type="ECO:0000256" key="1">
    <source>
        <dbReference type="ARBA" id="ARBA00005417"/>
    </source>
</evidence>
<keyword evidence="8" id="KW-1185">Reference proteome</keyword>
<dbReference type="EMBL" id="CP001932">
    <property type="protein sequence ID" value="ADD03673.1"/>
    <property type="molecule type" value="Genomic_DNA"/>
</dbReference>
<evidence type="ECO:0000313" key="7">
    <source>
        <dbReference type="EMBL" id="ELY34438.1"/>
    </source>
</evidence>
<dbReference type="RefSeq" id="WP_004267065.1">
    <property type="nucleotide sequence ID" value="NC_013922.1"/>
</dbReference>
<feature type="domain" description="ABC transporter" evidence="5">
    <location>
        <begin position="4"/>
        <end position="237"/>
    </location>
</feature>
<dbReference type="EMBL" id="AOHS01000007">
    <property type="protein sequence ID" value="ELY34438.1"/>
    <property type="molecule type" value="Genomic_DNA"/>
</dbReference>
<dbReference type="PaxDb" id="547559-Nmag_0074"/>
<reference evidence="7 9" key="3">
    <citation type="journal article" date="2014" name="PLoS Genet.">
        <title>Phylogenetically driven sequencing of extremely halophilic archaea reveals strategies for static and dynamic osmo-response.</title>
        <authorList>
            <person name="Becker E.A."/>
            <person name="Seitzer P.M."/>
            <person name="Tritt A."/>
            <person name="Larsen D."/>
            <person name="Krusor M."/>
            <person name="Yao A.I."/>
            <person name="Wu D."/>
            <person name="Madern D."/>
            <person name="Eisen J.A."/>
            <person name="Darling A.E."/>
            <person name="Facciotti M.T."/>
        </authorList>
    </citation>
    <scope>NUCLEOTIDE SEQUENCE [LARGE SCALE GENOMIC DNA]</scope>
    <source>
        <strain evidence="9">ATCC 43099 / DSM 3394 / CCM 3739 / CIP 104546 / IAM 13178 / JCM 8861 / NBRC 102185 / NCIMB 2190 / MS3</strain>
        <strain evidence="7">MS-3</strain>
    </source>
</reference>
<dbReference type="PROSITE" id="PS00211">
    <property type="entry name" value="ABC_TRANSPORTER_1"/>
    <property type="match status" value="1"/>
</dbReference>
<dbReference type="Gene3D" id="3.40.50.300">
    <property type="entry name" value="P-loop containing nucleotide triphosphate hydrolases"/>
    <property type="match status" value="1"/>
</dbReference>
<keyword evidence="3" id="KW-0547">Nucleotide-binding</keyword>
<gene>
    <name evidence="6" type="ordered locus">Nmag_0074</name>
    <name evidence="7" type="ORF">C500_00847</name>
</gene>
<dbReference type="GO" id="GO:0005524">
    <property type="term" value="F:ATP binding"/>
    <property type="evidence" value="ECO:0007669"/>
    <property type="project" value="UniProtKB-KW"/>
</dbReference>
<dbReference type="STRING" id="547559.Nmag_0074"/>
<dbReference type="InterPro" id="IPR003439">
    <property type="entry name" value="ABC_transporter-like_ATP-bd"/>
</dbReference>
<evidence type="ECO:0000256" key="4">
    <source>
        <dbReference type="ARBA" id="ARBA00022840"/>
    </source>
</evidence>
<reference evidence="8" key="1">
    <citation type="submission" date="2010-02" db="EMBL/GenBank/DDBJ databases">
        <title>Complete sequence of chromosome of Natrialba magadii ATCC 43099.</title>
        <authorList>
            <consortium name="US DOE Joint Genome Institute"/>
            <person name="Lucas S."/>
            <person name="Copeland A."/>
            <person name="Lapidus A."/>
            <person name="Cheng J.-F."/>
            <person name="Bruce D."/>
            <person name="Goodwin L."/>
            <person name="Pitluck S."/>
            <person name="Davenport K."/>
            <person name="Saunders E."/>
            <person name="Detter J.C."/>
            <person name="Han C."/>
            <person name="Tapia R."/>
            <person name="Land M."/>
            <person name="Hauser L."/>
            <person name="Kyrpides N."/>
            <person name="Mikhailova N."/>
            <person name="De Castro R.E."/>
            <person name="Maupin-Furlow J.A."/>
            <person name="Woyke T."/>
        </authorList>
    </citation>
    <scope>NUCLEOTIDE SEQUENCE [LARGE SCALE GENOMIC DNA]</scope>
    <source>
        <strain evidence="8">ATCC 43099 / DSM 3394 / CCM 3739 / CIP 104546 / IAM 13178 / JCM 8861 / NBRC 102185 / NCIMB 2190 / MS3</strain>
    </source>
</reference>
<dbReference type="PANTHER" id="PTHR43335:SF4">
    <property type="entry name" value="ABC TRANSPORTER, ATP-BINDING PROTEIN"/>
    <property type="match status" value="1"/>
</dbReference>
<dbReference type="InterPro" id="IPR025302">
    <property type="entry name" value="DrrA1/2-like_C"/>
</dbReference>
<reference evidence="6" key="4">
    <citation type="submission" date="2016-09" db="EMBL/GenBank/DDBJ databases">
        <authorList>
            <person name="Pfeiffer F."/>
        </authorList>
    </citation>
    <scope>NUCLEOTIDE SEQUENCE</scope>
    <source>
        <strain evidence="6">ATCC 43099</strain>
    </source>
</reference>
<dbReference type="PROSITE" id="PS50893">
    <property type="entry name" value="ABC_TRANSPORTER_2"/>
    <property type="match status" value="1"/>
</dbReference>
<dbReference type="OrthoDB" id="87732at2157"/>
<dbReference type="HOGENOM" id="CLU_000604_1_2_2"/>
<protein>
    <submittedName>
        <fullName evidence="6">ABC transporter</fullName>
    </submittedName>
</protein>
<dbReference type="GeneID" id="8822893"/>
<dbReference type="CDD" id="cd03230">
    <property type="entry name" value="ABC_DR_subfamily_A"/>
    <property type="match status" value="1"/>
</dbReference>
<dbReference type="GO" id="GO:0016887">
    <property type="term" value="F:ATP hydrolysis activity"/>
    <property type="evidence" value="ECO:0007669"/>
    <property type="project" value="InterPro"/>
</dbReference>
<dbReference type="Proteomes" id="UP000011543">
    <property type="component" value="Unassembled WGS sequence"/>
</dbReference>
<dbReference type="InterPro" id="IPR027417">
    <property type="entry name" value="P-loop_NTPase"/>
</dbReference>
<evidence type="ECO:0000313" key="9">
    <source>
        <dbReference type="Proteomes" id="UP000011543"/>
    </source>
</evidence>
<organism evidence="6 8">
    <name type="scientific">Natrialba magadii (strain ATCC 43099 / DSM 3394 / CCM 3739 / CIP 104546 / IAM 13178 / JCM 8861 / NBRC 102185 / NCIMB 2190 / MS3)</name>
    <name type="common">Natronobacterium magadii</name>
    <dbReference type="NCBI Taxonomy" id="547559"/>
    <lineage>
        <taxon>Archaea</taxon>
        <taxon>Methanobacteriati</taxon>
        <taxon>Methanobacteriota</taxon>
        <taxon>Stenosarchaea group</taxon>
        <taxon>Halobacteria</taxon>
        <taxon>Halobacteriales</taxon>
        <taxon>Natrialbaceae</taxon>
        <taxon>Natrialba</taxon>
    </lineage>
</organism>
<evidence type="ECO:0000313" key="8">
    <source>
        <dbReference type="Proteomes" id="UP000001879"/>
    </source>
</evidence>
<evidence type="ECO:0000256" key="2">
    <source>
        <dbReference type="ARBA" id="ARBA00022448"/>
    </source>
</evidence>
<sequence>MAAIELRGVTKRYERRGLLRSNSVTALHDVDLAVEDGEIFGFLGPNGAGKSTAIDIMLDYVQPTSGAVRVLGHDVQTNSVAIRERTGVLPDGYDAVGERTGREHVELAIEAKGTNDDPEDLLERVDMLGPDSYPVEQYSKGMAQRLMLAMALVGNPDLLILDEPSTGLDPNGARTMRRIVREENDRGATVFFSSHILEQVEAVCDRVGILDGGELVTVDSIDRLRETIGGTARVTLECSQVPDGAPDRIAAIDGVASVETNGTKIQVACANRAKAPVIAACHDSATVTNVSTTEPSLEDLFATVTGGGA</sequence>
<dbReference type="Pfam" id="PF13732">
    <property type="entry name" value="DrrA1-3_C"/>
    <property type="match status" value="1"/>
</dbReference>
<name>D3SVV4_NATMM</name>
<dbReference type="SMART" id="SM00382">
    <property type="entry name" value="AAA"/>
    <property type="match status" value="1"/>
</dbReference>
<dbReference type="eggNOG" id="arCOG00194">
    <property type="taxonomic scope" value="Archaea"/>
</dbReference>
<comment type="similarity">
    <text evidence="1">Belongs to the ABC transporter superfamily.</text>
</comment>
<evidence type="ECO:0000259" key="5">
    <source>
        <dbReference type="PROSITE" id="PS50893"/>
    </source>
</evidence>
<dbReference type="InterPro" id="IPR003593">
    <property type="entry name" value="AAA+_ATPase"/>
</dbReference>
<reference evidence="6 8" key="2">
    <citation type="journal article" date="2012" name="BMC Genomics">
        <title>A comparative genomics perspective on the genetic content of the alkaliphilic haloarchaeon Natrialba magadii ATCC 43099T.</title>
        <authorList>
            <person name="Siddaramappa S."/>
            <person name="Challacombe J.F."/>
            <person name="Decastro R.E."/>
            <person name="Pfeiffer F."/>
            <person name="Sastre D.E."/>
            <person name="Gimenez M.I."/>
            <person name="Paggi R.A."/>
            <person name="Detter J.C."/>
            <person name="Davenport K.W."/>
            <person name="Goodwin L.A."/>
            <person name="Kyrpides N."/>
            <person name="Tapia R."/>
            <person name="Pitluck S."/>
            <person name="Lucas S."/>
            <person name="Woyke T."/>
            <person name="Maupin-Furlow J.A."/>
        </authorList>
    </citation>
    <scope>NUCLEOTIDE SEQUENCE [LARGE SCALE GENOMIC DNA]</scope>
    <source>
        <strain evidence="6">ATCC 43099</strain>
        <strain evidence="8">ATCC 43099 / DSM 3394 / CCM 3739 / CIP 104546 / IAM 13178 / JCM 8861 / NBRC 102185 / NCIMB 2190 / MS3</strain>
    </source>
</reference>
<accession>D3SVV4</accession>
<dbReference type="InterPro" id="IPR017871">
    <property type="entry name" value="ABC_transporter-like_CS"/>
</dbReference>
<evidence type="ECO:0000313" key="6">
    <source>
        <dbReference type="EMBL" id="ADD03673.1"/>
    </source>
</evidence>
<keyword evidence="2" id="KW-0813">Transport</keyword>
<dbReference type="Pfam" id="PF00005">
    <property type="entry name" value="ABC_tran"/>
    <property type="match status" value="1"/>
</dbReference>
<dbReference type="AlphaFoldDB" id="D3SVV4"/>
<dbReference type="SUPFAM" id="SSF52540">
    <property type="entry name" value="P-loop containing nucleoside triphosphate hydrolases"/>
    <property type="match status" value="1"/>
</dbReference>
<dbReference type="PATRIC" id="fig|547559.17.peg.160"/>
<dbReference type="Proteomes" id="UP000001879">
    <property type="component" value="Chromosome"/>
</dbReference>
<dbReference type="KEGG" id="nmg:Nmag_0074"/>
<keyword evidence="4" id="KW-0067">ATP-binding</keyword>
<dbReference type="PANTHER" id="PTHR43335">
    <property type="entry name" value="ABC TRANSPORTER, ATP-BINDING PROTEIN"/>
    <property type="match status" value="1"/>
</dbReference>
<evidence type="ECO:0000256" key="3">
    <source>
        <dbReference type="ARBA" id="ARBA00022741"/>
    </source>
</evidence>